<proteinExistence type="inferred from homology"/>
<dbReference type="InterPro" id="IPR027417">
    <property type="entry name" value="P-loop_NTPase"/>
</dbReference>
<evidence type="ECO:0000313" key="8">
    <source>
        <dbReference type="Proteomes" id="UP000254925"/>
    </source>
</evidence>
<dbReference type="InterPro" id="IPR017871">
    <property type="entry name" value="ABC_transporter-like_CS"/>
</dbReference>
<organism evidence="7 8">
    <name type="scientific">Microvirga subterranea</name>
    <dbReference type="NCBI Taxonomy" id="186651"/>
    <lineage>
        <taxon>Bacteria</taxon>
        <taxon>Pseudomonadati</taxon>
        <taxon>Pseudomonadota</taxon>
        <taxon>Alphaproteobacteria</taxon>
        <taxon>Hyphomicrobiales</taxon>
        <taxon>Methylobacteriaceae</taxon>
        <taxon>Microvirga</taxon>
    </lineage>
</organism>
<dbReference type="RefSeq" id="WP_114772024.1">
    <property type="nucleotide sequence ID" value="NZ_QQBB01000009.1"/>
</dbReference>
<dbReference type="GO" id="GO:0015833">
    <property type="term" value="P:peptide transport"/>
    <property type="evidence" value="ECO:0007669"/>
    <property type="project" value="InterPro"/>
</dbReference>
<dbReference type="NCBIfam" id="NF008453">
    <property type="entry name" value="PRK11308.1"/>
    <property type="match status" value="2"/>
</dbReference>
<keyword evidence="4" id="KW-0547">Nucleotide-binding</keyword>
<dbReference type="Gene3D" id="3.40.50.300">
    <property type="entry name" value="P-loop containing nucleotide triphosphate hydrolases"/>
    <property type="match status" value="2"/>
</dbReference>
<dbReference type="EMBL" id="QQBB01000009">
    <property type="protein sequence ID" value="RDI56431.1"/>
    <property type="molecule type" value="Genomic_DNA"/>
</dbReference>
<dbReference type="PANTHER" id="PTHR43776">
    <property type="entry name" value="TRANSPORT ATP-BINDING PROTEIN"/>
    <property type="match status" value="1"/>
</dbReference>
<dbReference type="SMART" id="SM00382">
    <property type="entry name" value="AAA"/>
    <property type="match status" value="2"/>
</dbReference>
<dbReference type="GO" id="GO:0016887">
    <property type="term" value="F:ATP hydrolysis activity"/>
    <property type="evidence" value="ECO:0007669"/>
    <property type="project" value="InterPro"/>
</dbReference>
<feature type="domain" description="ABC transporter" evidence="6">
    <location>
        <begin position="308"/>
        <end position="560"/>
    </location>
</feature>
<dbReference type="InterPro" id="IPR003593">
    <property type="entry name" value="AAA+_ATPase"/>
</dbReference>
<protein>
    <submittedName>
        <fullName evidence="7">Peptide/nickel transport system ATP-binding protein</fullName>
    </submittedName>
</protein>
<keyword evidence="5 7" id="KW-0067">ATP-binding</keyword>
<dbReference type="AlphaFoldDB" id="A0A370HGQ2"/>
<dbReference type="InterPro" id="IPR013563">
    <property type="entry name" value="Oligopep_ABC_C"/>
</dbReference>
<dbReference type="CDD" id="cd03257">
    <property type="entry name" value="ABC_NikE_OppD_transporters"/>
    <property type="match status" value="2"/>
</dbReference>
<evidence type="ECO:0000256" key="3">
    <source>
        <dbReference type="ARBA" id="ARBA00022448"/>
    </source>
</evidence>
<dbReference type="GO" id="GO:0055085">
    <property type="term" value="P:transmembrane transport"/>
    <property type="evidence" value="ECO:0007669"/>
    <property type="project" value="UniProtKB-ARBA"/>
</dbReference>
<reference evidence="7 8" key="1">
    <citation type="submission" date="2018-07" db="EMBL/GenBank/DDBJ databases">
        <title>Genomic Encyclopedia of Type Strains, Phase IV (KMG-IV): sequencing the most valuable type-strain genomes for metagenomic binning, comparative biology and taxonomic classification.</title>
        <authorList>
            <person name="Goeker M."/>
        </authorList>
    </citation>
    <scope>NUCLEOTIDE SEQUENCE [LARGE SCALE GENOMIC DNA]</scope>
    <source>
        <strain evidence="7 8">DSM 14364</strain>
    </source>
</reference>
<dbReference type="GO" id="GO:0005524">
    <property type="term" value="F:ATP binding"/>
    <property type="evidence" value="ECO:0007669"/>
    <property type="project" value="UniProtKB-KW"/>
</dbReference>
<dbReference type="FunFam" id="3.40.50.300:FF:000016">
    <property type="entry name" value="Oligopeptide ABC transporter ATP-binding component"/>
    <property type="match status" value="2"/>
</dbReference>
<evidence type="ECO:0000313" key="7">
    <source>
        <dbReference type="EMBL" id="RDI56431.1"/>
    </source>
</evidence>
<dbReference type="SUPFAM" id="SSF52540">
    <property type="entry name" value="P-loop containing nucleoside triphosphate hydrolases"/>
    <property type="match status" value="2"/>
</dbReference>
<comment type="similarity">
    <text evidence="2">Belongs to the ABC transporter superfamily.</text>
</comment>
<dbReference type="PANTHER" id="PTHR43776:SF7">
    <property type="entry name" value="D,D-DIPEPTIDE TRANSPORT ATP-BINDING PROTEIN DDPF-RELATED"/>
    <property type="match status" value="1"/>
</dbReference>
<evidence type="ECO:0000256" key="4">
    <source>
        <dbReference type="ARBA" id="ARBA00022741"/>
    </source>
</evidence>
<dbReference type="GO" id="GO:0005886">
    <property type="term" value="C:plasma membrane"/>
    <property type="evidence" value="ECO:0007669"/>
    <property type="project" value="UniProtKB-SubCell"/>
</dbReference>
<dbReference type="OrthoDB" id="9802264at2"/>
<name>A0A370HGQ2_9HYPH</name>
<comment type="subcellular location">
    <subcellularLocation>
        <location evidence="1">Cell inner membrane</location>
        <topology evidence="1">Peripheral membrane protein</topology>
    </subcellularLocation>
</comment>
<evidence type="ECO:0000259" key="6">
    <source>
        <dbReference type="PROSITE" id="PS50893"/>
    </source>
</evidence>
<dbReference type="Proteomes" id="UP000254925">
    <property type="component" value="Unassembled WGS sequence"/>
</dbReference>
<dbReference type="InterPro" id="IPR003439">
    <property type="entry name" value="ABC_transporter-like_ATP-bd"/>
</dbReference>
<feature type="domain" description="ABC transporter" evidence="6">
    <location>
        <begin position="14"/>
        <end position="260"/>
    </location>
</feature>
<dbReference type="NCBIfam" id="NF007739">
    <property type="entry name" value="PRK10419.1"/>
    <property type="match status" value="2"/>
</dbReference>
<accession>A0A370HGQ2</accession>
<dbReference type="PROSITE" id="PS00211">
    <property type="entry name" value="ABC_TRANSPORTER_1"/>
    <property type="match status" value="2"/>
</dbReference>
<dbReference type="Pfam" id="PF00005">
    <property type="entry name" value="ABC_tran"/>
    <property type="match status" value="2"/>
</dbReference>
<dbReference type="PROSITE" id="PS50893">
    <property type="entry name" value="ABC_TRANSPORTER_2"/>
    <property type="match status" value="2"/>
</dbReference>
<gene>
    <name evidence="7" type="ORF">DES45_109115</name>
</gene>
<keyword evidence="3" id="KW-0813">Transport</keyword>
<evidence type="ECO:0000256" key="2">
    <source>
        <dbReference type="ARBA" id="ARBA00005417"/>
    </source>
</evidence>
<keyword evidence="8" id="KW-1185">Reference proteome</keyword>
<evidence type="ECO:0000256" key="1">
    <source>
        <dbReference type="ARBA" id="ARBA00004417"/>
    </source>
</evidence>
<comment type="caution">
    <text evidence="7">The sequence shown here is derived from an EMBL/GenBank/DDBJ whole genome shotgun (WGS) entry which is preliminary data.</text>
</comment>
<dbReference type="Pfam" id="PF08352">
    <property type="entry name" value="oligo_HPY"/>
    <property type="match status" value="2"/>
</dbReference>
<dbReference type="InterPro" id="IPR050319">
    <property type="entry name" value="ABC_transp_ATP-bind"/>
</dbReference>
<sequence>MSDLQPPVLAIDGLRVEYPLANGSVFTAVEHASLVIQPGEIHALVGESGAGKTTIGNAVMGLLEKPGRIAAGTIHIGGKPFDPAKGSAEGVVLGRDVGAVFQDPMTSLNPLFTVESQLTETMRAHLKLDRASARARALQLLEAVGIPEPQRRLKAYPHQLSGGQRQRVVIAAALSCDPKLVVADEPTTALDVSVQAQILKLLRDLADERGIGILLVTHNMGVVAQIADRVTIMHRGKVVESGPTVEVLRRPRAPYAKALIGAVPRIDAKLDRFPVLGDEGKGRAAEARAMLRSSAERTGDAVDGAPILSVENLCVEYITSGWLPGSKGHTFRAVDGVSFSVNSGEVFGLVGESGCGKTTIANVVSGLLNPTAGRVTYRGQTVAGEGAIRRIGPLRQAIQMIFQDPYSSLNSRMRIGSILAEPILFYRLASSKAEAEDDVARLIEAVGLEAEAAQRFPHAFSGGQRQRLSIARALGARPRLIVCDEPTSSLDVSVQAQILNLLKDLRDATGLTLLLISHDLAVVRQMCDRVAVMRQGKLVEEAPSETLFTAPQHPYTRELLSLVPTLDRIRGEPQAA</sequence>
<evidence type="ECO:0000256" key="5">
    <source>
        <dbReference type="ARBA" id="ARBA00022840"/>
    </source>
</evidence>